<evidence type="ECO:0000313" key="8">
    <source>
        <dbReference type="EMBL" id="PTW56560.1"/>
    </source>
</evidence>
<dbReference type="EMBL" id="QAYG01000011">
    <property type="protein sequence ID" value="PTW56560.1"/>
    <property type="molecule type" value="Genomic_DNA"/>
</dbReference>
<dbReference type="Pfam" id="PF00296">
    <property type="entry name" value="Bac_luciferase"/>
    <property type="match status" value="1"/>
</dbReference>
<evidence type="ECO:0000256" key="6">
    <source>
        <dbReference type="PIRSR" id="PIRSR000337-1"/>
    </source>
</evidence>
<keyword evidence="9" id="KW-1185">Reference proteome</keyword>
<evidence type="ECO:0000256" key="2">
    <source>
        <dbReference type="ARBA" id="ARBA00022643"/>
    </source>
</evidence>
<dbReference type="InterPro" id="IPR051260">
    <property type="entry name" value="Diverse_substr_monoxygenases"/>
</dbReference>
<evidence type="ECO:0000256" key="5">
    <source>
        <dbReference type="ARBA" id="ARBA00033748"/>
    </source>
</evidence>
<name>A0A2T5UYI4_9HYPH</name>
<feature type="binding site" evidence="6">
    <location>
        <position position="58"/>
    </location>
    <ligand>
        <name>FMN</name>
        <dbReference type="ChEBI" id="CHEBI:58210"/>
    </ligand>
</feature>
<keyword evidence="1 6" id="KW-0285">Flavoprotein</keyword>
<feature type="binding site" evidence="6">
    <location>
        <position position="220"/>
    </location>
    <ligand>
        <name>FMN</name>
        <dbReference type="ChEBI" id="CHEBI:58210"/>
    </ligand>
</feature>
<evidence type="ECO:0000259" key="7">
    <source>
        <dbReference type="Pfam" id="PF00296"/>
    </source>
</evidence>
<dbReference type="PIRSF" id="PIRSF000337">
    <property type="entry name" value="NTA_MOA"/>
    <property type="match status" value="1"/>
</dbReference>
<comment type="similarity">
    <text evidence="5">Belongs to the NtaA/SnaA/DszA monooxygenase family.</text>
</comment>
<gene>
    <name evidence="8" type="ORF">C8N35_11123</name>
</gene>
<evidence type="ECO:0000313" key="9">
    <source>
        <dbReference type="Proteomes" id="UP000244081"/>
    </source>
</evidence>
<evidence type="ECO:0000256" key="1">
    <source>
        <dbReference type="ARBA" id="ARBA00022630"/>
    </source>
</evidence>
<protein>
    <submittedName>
        <fullName evidence="8">FMN-dependent oxidoreductase (Nitrilotriacetate monooxygenase family)</fullName>
    </submittedName>
</protein>
<feature type="binding site" evidence="6">
    <location>
        <position position="97"/>
    </location>
    <ligand>
        <name>FMN</name>
        <dbReference type="ChEBI" id="CHEBI:58210"/>
    </ligand>
</feature>
<dbReference type="OrthoDB" id="9779442at2"/>
<dbReference type="RefSeq" id="WP_107991602.1">
    <property type="nucleotide sequence ID" value="NZ_QAYG01000011.1"/>
</dbReference>
<reference evidence="8 9" key="1">
    <citation type="submission" date="2018-04" db="EMBL/GenBank/DDBJ databases">
        <title>Genomic Encyclopedia of Archaeal and Bacterial Type Strains, Phase II (KMG-II): from individual species to whole genera.</title>
        <authorList>
            <person name="Goeker M."/>
        </authorList>
    </citation>
    <scope>NUCLEOTIDE SEQUENCE [LARGE SCALE GENOMIC DNA]</scope>
    <source>
        <strain evidence="8 9">DSM 23382</strain>
    </source>
</reference>
<organism evidence="8 9">
    <name type="scientific">Breoghania corrubedonensis</name>
    <dbReference type="NCBI Taxonomy" id="665038"/>
    <lineage>
        <taxon>Bacteria</taxon>
        <taxon>Pseudomonadati</taxon>
        <taxon>Pseudomonadota</taxon>
        <taxon>Alphaproteobacteria</taxon>
        <taxon>Hyphomicrobiales</taxon>
        <taxon>Stappiaceae</taxon>
        <taxon>Breoghania</taxon>
    </lineage>
</organism>
<dbReference type="Proteomes" id="UP000244081">
    <property type="component" value="Unassembled WGS sequence"/>
</dbReference>
<dbReference type="SUPFAM" id="SSF51679">
    <property type="entry name" value="Bacterial luciferase-like"/>
    <property type="match status" value="1"/>
</dbReference>
<feature type="domain" description="Luciferase-like" evidence="7">
    <location>
        <begin position="36"/>
        <end position="294"/>
    </location>
</feature>
<evidence type="ECO:0000256" key="4">
    <source>
        <dbReference type="ARBA" id="ARBA00023033"/>
    </source>
</evidence>
<dbReference type="GO" id="GO:0016705">
    <property type="term" value="F:oxidoreductase activity, acting on paired donors, with incorporation or reduction of molecular oxygen"/>
    <property type="evidence" value="ECO:0007669"/>
    <property type="project" value="InterPro"/>
</dbReference>
<sequence>MSNTKTLHIGMSLAPTWLSGEAWRRPDSNIEGLLSSDYYLDIAKRAEAVKLDFVFRPDTLFLHPKMLESGPGFGSLDPTILLAAIARETSHIGLLSTVSTTFYPPYVVARQIQSLNWLSNGRAGWNIVTALDGHENFGLPEMPTPEERYARAAEFTDVVRHLWQSFPEAAIRCDRAAGIGTDPSLIRAIDHEGGCFSVKGPLNLPSFDKAPVPLVQAGASPIGRDFAASIADAIFAATPDKEAAIELRKDLRTRGEAHGRAADAVKVLPGLSLYLGNTRGQARDLFAATHAGAERARKLATILEMTGLDLRDWPDDRSVTAADLSAPLEYVRSRTHSELLRRLIVREEPKVADLLMRPEVMGSSHWQVIGTVDDAVAEISDWAASRAMDGFIAVPGGSVECMHRTLDEVIPRLSEAGLFRKDYCGTTFADHLAQ</sequence>
<proteinExistence type="inferred from homology"/>
<dbReference type="PANTHER" id="PTHR30011:SF16">
    <property type="entry name" value="C2H2 FINGER DOMAIN TRANSCRIPTION FACTOR (EUROFUNG)-RELATED"/>
    <property type="match status" value="1"/>
</dbReference>
<dbReference type="InterPro" id="IPR011251">
    <property type="entry name" value="Luciferase-like_dom"/>
</dbReference>
<dbReference type="PANTHER" id="PTHR30011">
    <property type="entry name" value="ALKANESULFONATE MONOOXYGENASE-RELATED"/>
    <property type="match status" value="1"/>
</dbReference>
<keyword evidence="4 8" id="KW-0503">Monooxygenase</keyword>
<dbReference type="GO" id="GO:0004497">
    <property type="term" value="F:monooxygenase activity"/>
    <property type="evidence" value="ECO:0007669"/>
    <property type="project" value="UniProtKB-KW"/>
</dbReference>
<keyword evidence="3" id="KW-0560">Oxidoreductase</keyword>
<evidence type="ECO:0000256" key="3">
    <source>
        <dbReference type="ARBA" id="ARBA00023002"/>
    </source>
</evidence>
<dbReference type="NCBIfam" id="TIGR03860">
    <property type="entry name" value="FMN_nitrolo"/>
    <property type="match status" value="1"/>
</dbReference>
<dbReference type="Gene3D" id="3.20.20.30">
    <property type="entry name" value="Luciferase-like domain"/>
    <property type="match status" value="1"/>
</dbReference>
<dbReference type="AlphaFoldDB" id="A0A2T5UYI4"/>
<dbReference type="InterPro" id="IPR016215">
    <property type="entry name" value="NTA_MOA"/>
</dbReference>
<dbReference type="InterPro" id="IPR036661">
    <property type="entry name" value="Luciferase-like_sf"/>
</dbReference>
<accession>A0A2T5UYI4</accession>
<comment type="caution">
    <text evidence="8">The sequence shown here is derived from an EMBL/GenBank/DDBJ whole genome shotgun (WGS) entry which is preliminary data.</text>
</comment>
<feature type="binding site" evidence="6">
    <location>
        <position position="149"/>
    </location>
    <ligand>
        <name>FMN</name>
        <dbReference type="ChEBI" id="CHEBI:58210"/>
    </ligand>
</feature>
<keyword evidence="2 6" id="KW-0288">FMN</keyword>